<feature type="transmembrane region" description="Helical" evidence="9">
    <location>
        <begin position="67"/>
        <end position="88"/>
    </location>
</feature>
<keyword evidence="12" id="KW-1185">Reference proteome</keyword>
<evidence type="ECO:0000313" key="12">
    <source>
        <dbReference type="Proteomes" id="UP000887222"/>
    </source>
</evidence>
<dbReference type="PANTHER" id="PTHR33695">
    <property type="entry name" value="LIPOPROTEIN SIGNAL PEPTIDASE"/>
    <property type="match status" value="1"/>
</dbReference>
<dbReference type="RefSeq" id="WP_220808072.1">
    <property type="nucleotide sequence ID" value="NZ_BPMK01000007.1"/>
</dbReference>
<comment type="catalytic activity">
    <reaction evidence="9">
        <text>Release of signal peptides from bacterial membrane prolipoproteins. Hydrolyzes -Xaa-Yaa-Zaa-|-(S,diacylglyceryl)Cys-, in which Xaa is hydrophobic (preferably Leu), and Yaa (Ala or Ser) and Zaa (Gly or Ala) have small, neutral side chains.</text>
        <dbReference type="EC" id="3.4.23.36"/>
    </reaction>
</comment>
<evidence type="ECO:0000256" key="8">
    <source>
        <dbReference type="ARBA" id="ARBA00023136"/>
    </source>
</evidence>
<dbReference type="EMBL" id="BPMK01000007">
    <property type="protein sequence ID" value="GIZ51916.1"/>
    <property type="molecule type" value="Genomic_DNA"/>
</dbReference>
<evidence type="ECO:0000256" key="1">
    <source>
        <dbReference type="ARBA" id="ARBA00006139"/>
    </source>
</evidence>
<keyword evidence="3 9" id="KW-0645">Protease</keyword>
<protein>
    <recommendedName>
        <fullName evidence="9">Lipoprotein signal peptidase</fullName>
        <ecNumber evidence="9">3.4.23.36</ecNumber>
    </recommendedName>
    <alternativeName>
        <fullName evidence="9">Prolipoprotein signal peptidase</fullName>
    </alternativeName>
    <alternativeName>
        <fullName evidence="9">Signal peptidase II</fullName>
        <shortName evidence="9">SPase II</shortName>
    </alternativeName>
</protein>
<evidence type="ECO:0000256" key="5">
    <source>
        <dbReference type="ARBA" id="ARBA00022750"/>
    </source>
</evidence>
<keyword evidence="4 9" id="KW-0812">Transmembrane</keyword>
<keyword evidence="5 9" id="KW-0064">Aspartyl protease</keyword>
<dbReference type="InterPro" id="IPR001872">
    <property type="entry name" value="Peptidase_A8"/>
</dbReference>
<organism evidence="11 12">
    <name type="scientific">Noviherbaspirillum aridicola</name>
    <dbReference type="NCBI Taxonomy" id="2849687"/>
    <lineage>
        <taxon>Bacteria</taxon>
        <taxon>Pseudomonadati</taxon>
        <taxon>Pseudomonadota</taxon>
        <taxon>Betaproteobacteria</taxon>
        <taxon>Burkholderiales</taxon>
        <taxon>Oxalobacteraceae</taxon>
        <taxon>Noviherbaspirillum</taxon>
    </lineage>
</organism>
<keyword evidence="6 9" id="KW-0378">Hydrolase</keyword>
<comment type="pathway">
    <text evidence="9">Protein modification; lipoprotein biosynthesis (signal peptide cleavage).</text>
</comment>
<evidence type="ECO:0000256" key="9">
    <source>
        <dbReference type="HAMAP-Rule" id="MF_00161"/>
    </source>
</evidence>
<gene>
    <name evidence="11" type="primary">lspA_2</name>
    <name evidence="9" type="synonym">lspA</name>
    <name evidence="11" type="ORF">NCCP691_19300</name>
</gene>
<name>A0ABQ4Q3Y4_9BURK</name>
<feature type="active site" evidence="9">
    <location>
        <position position="141"/>
    </location>
</feature>
<evidence type="ECO:0000256" key="7">
    <source>
        <dbReference type="ARBA" id="ARBA00022989"/>
    </source>
</evidence>
<evidence type="ECO:0000256" key="4">
    <source>
        <dbReference type="ARBA" id="ARBA00022692"/>
    </source>
</evidence>
<feature type="transmembrane region" description="Helical" evidence="9">
    <location>
        <begin position="42"/>
        <end position="61"/>
    </location>
</feature>
<dbReference type="EC" id="3.4.23.36" evidence="9"/>
<dbReference type="HAMAP" id="MF_00161">
    <property type="entry name" value="LspA"/>
    <property type="match status" value="1"/>
</dbReference>
<keyword evidence="7 9" id="KW-1133">Transmembrane helix</keyword>
<sequence length="168" mass="18092">MKLQIWLGTLKAVFVAVSVFLADIVTKAAVLQSFELNQSVAVAPFLNLGFWLNPGAAFSFLSDAGGWQRYFFTAVAVVAIAWLSYSIFFSSTISALTRVAFALIAGGAAGNLYDRLVHGAVVDWIDLHAGEWHWPAFNLADCGIVIGAALVVLASLRPESPTRECSRL</sequence>
<dbReference type="NCBIfam" id="TIGR00077">
    <property type="entry name" value="lspA"/>
    <property type="match status" value="1"/>
</dbReference>
<comment type="caution">
    <text evidence="11">The sequence shown here is derived from an EMBL/GenBank/DDBJ whole genome shotgun (WGS) entry which is preliminary data.</text>
</comment>
<comment type="subcellular location">
    <subcellularLocation>
        <location evidence="9">Cell membrane</location>
        <topology evidence="9">Multi-pass membrane protein</topology>
    </subcellularLocation>
</comment>
<reference evidence="11 12" key="1">
    <citation type="journal article" date="2022" name="Int. J. Syst. Evol. Microbiol.">
        <title>Noviherbaspirillum aridicola sp. nov., isolated from an arid soil in Pakistan.</title>
        <authorList>
            <person name="Khan I.U."/>
            <person name="Saqib M."/>
            <person name="Amin A."/>
            <person name="Hussain F."/>
            <person name="Li L."/>
            <person name="Liu Y.H."/>
            <person name="Fang B.Z."/>
            <person name="Ahmed I."/>
            <person name="Li W.J."/>
        </authorList>
    </citation>
    <scope>NUCLEOTIDE SEQUENCE [LARGE SCALE GENOMIC DNA]</scope>
    <source>
        <strain evidence="11 12">NCCP-691</strain>
    </source>
</reference>
<dbReference type="Proteomes" id="UP000887222">
    <property type="component" value="Unassembled WGS sequence"/>
</dbReference>
<feature type="active site" evidence="9">
    <location>
        <position position="123"/>
    </location>
</feature>
<feature type="transmembrane region" description="Helical" evidence="9">
    <location>
        <begin position="133"/>
        <end position="156"/>
    </location>
</feature>
<evidence type="ECO:0000256" key="2">
    <source>
        <dbReference type="ARBA" id="ARBA00022475"/>
    </source>
</evidence>
<dbReference type="PRINTS" id="PR00781">
    <property type="entry name" value="LIPOSIGPTASE"/>
</dbReference>
<evidence type="ECO:0000256" key="10">
    <source>
        <dbReference type="RuleBase" id="RU004181"/>
    </source>
</evidence>
<keyword evidence="8 9" id="KW-0472">Membrane</keyword>
<keyword evidence="11" id="KW-0449">Lipoprotein</keyword>
<evidence type="ECO:0000256" key="3">
    <source>
        <dbReference type="ARBA" id="ARBA00022670"/>
    </source>
</evidence>
<evidence type="ECO:0000256" key="6">
    <source>
        <dbReference type="ARBA" id="ARBA00022801"/>
    </source>
</evidence>
<comment type="similarity">
    <text evidence="1 9 10">Belongs to the peptidase A8 family.</text>
</comment>
<feature type="transmembrane region" description="Helical" evidence="9">
    <location>
        <begin position="12"/>
        <end position="30"/>
    </location>
</feature>
<comment type="function">
    <text evidence="9">This protein specifically catalyzes the removal of signal peptides from prolipoproteins.</text>
</comment>
<proteinExistence type="inferred from homology"/>
<dbReference type="Pfam" id="PF01252">
    <property type="entry name" value="Peptidase_A8"/>
    <property type="match status" value="1"/>
</dbReference>
<evidence type="ECO:0000313" key="11">
    <source>
        <dbReference type="EMBL" id="GIZ51916.1"/>
    </source>
</evidence>
<keyword evidence="2 9" id="KW-1003">Cell membrane</keyword>
<feature type="transmembrane region" description="Helical" evidence="9">
    <location>
        <begin position="95"/>
        <end position="113"/>
    </location>
</feature>
<accession>A0ABQ4Q3Y4</accession>
<dbReference type="PANTHER" id="PTHR33695:SF1">
    <property type="entry name" value="LIPOPROTEIN SIGNAL PEPTIDASE"/>
    <property type="match status" value="1"/>
</dbReference>